<dbReference type="GeneID" id="26229751"/>
<accession>A0A7T6XF85</accession>
<protein>
    <submittedName>
        <fullName evidence="1">Uncharacterized protein</fullName>
    </submittedName>
</protein>
<dbReference type="KEGG" id="pdp:PDIP_14280"/>
<name>A0A7T6XF85_PENDI</name>
<dbReference type="OMA" id="IHITLSC"/>
<organism evidence="1 2">
    <name type="scientific">Penicillium digitatum</name>
    <name type="common">Green mold</name>
    <dbReference type="NCBI Taxonomy" id="36651"/>
    <lineage>
        <taxon>Eukaryota</taxon>
        <taxon>Fungi</taxon>
        <taxon>Dikarya</taxon>
        <taxon>Ascomycota</taxon>
        <taxon>Pezizomycotina</taxon>
        <taxon>Eurotiomycetes</taxon>
        <taxon>Eurotiomycetidae</taxon>
        <taxon>Eurotiales</taxon>
        <taxon>Aspergillaceae</taxon>
        <taxon>Penicillium</taxon>
    </lineage>
</organism>
<dbReference type="EMBL" id="CP060774">
    <property type="protein sequence ID" value="QQK40050.1"/>
    <property type="molecule type" value="Genomic_DNA"/>
</dbReference>
<evidence type="ECO:0000313" key="1">
    <source>
        <dbReference type="EMBL" id="QQK40050.1"/>
    </source>
</evidence>
<evidence type="ECO:0000313" key="2">
    <source>
        <dbReference type="Proteomes" id="UP000595662"/>
    </source>
</evidence>
<dbReference type="VEuPathDB" id="FungiDB:PDIP_14280"/>
<dbReference type="AlphaFoldDB" id="A0A7T6XF85"/>
<dbReference type="RefSeq" id="XP_014537597.1">
    <property type="nucleotide sequence ID" value="XM_014682111.1"/>
</dbReference>
<reference evidence="1 2" key="1">
    <citation type="submission" date="2020-08" db="EMBL/GenBank/DDBJ databases">
        <title>The completed genome sequence of the pathogenic ascomycete fungus Penicillium digitatum.</title>
        <authorList>
            <person name="Wang M."/>
        </authorList>
    </citation>
    <scope>NUCLEOTIDE SEQUENCE [LARGE SCALE GENOMIC DNA]</scope>
    <source>
        <strain evidence="1 2">PdW03</strain>
    </source>
</reference>
<gene>
    <name evidence="1" type="ORF">Pdw03_2904</name>
</gene>
<dbReference type="Proteomes" id="UP000595662">
    <property type="component" value="Chromosome 1"/>
</dbReference>
<sequence>MSILSKKDFHQRLEGTKATSGWDLLVSYDEEHLNRALAKKWKRTNKGSGVKFNLRSQPVQTIQIDQEFDITLSPPTLKFSTSSKNALLGMVLNGSYTTTVTVSGQKQPPETKTLPMNAYRLEVALPISAVSGDGKVSPGDKVIHFDQTEKHYSLIFHFKNTEAKWHLTKNDTEKHDLDDTMKTALTQIQAWFTSKDDIHWIDVSVAQLSNKANPNSDTDTLLPRSFVLSCQAGYLFVFIATKNPPGREDPQFGHKGSETMAPVPSGFTSSIIIGHKLFTEFMKDELKKSYTGSLKEITEKETSSGIQLSLAMTDSQSWNLNTPIGITTYDVDKVAVDYTKYPITLHVKDDKSLASSVSLTWTAETKVQWYSCHKIDPATYTYGQVAITSDWTSPPKGFAHIAGDELQIGIDVPKTELPSMSFKGEKVDQWWNQYKGVTEVPKFFKEQVQFTLPSNLSCQFKGLNFFSAQNVFVPGVRFIQATEQMVPHDVVLLGTMPEVE</sequence>
<proteinExistence type="predicted"/>